<comment type="caution">
    <text evidence="1">The sequence shown here is derived from an EMBL/GenBank/DDBJ whole genome shotgun (WGS) entry which is preliminary data.</text>
</comment>
<proteinExistence type="predicted"/>
<organism evidence="1">
    <name type="scientific">marine sediment metagenome</name>
    <dbReference type="NCBI Taxonomy" id="412755"/>
    <lineage>
        <taxon>unclassified sequences</taxon>
        <taxon>metagenomes</taxon>
        <taxon>ecological metagenomes</taxon>
    </lineage>
</organism>
<gene>
    <name evidence="1" type="ORF">LCGC14_2175070</name>
</gene>
<reference evidence="1" key="1">
    <citation type="journal article" date="2015" name="Nature">
        <title>Complex archaea that bridge the gap between prokaryotes and eukaryotes.</title>
        <authorList>
            <person name="Spang A."/>
            <person name="Saw J.H."/>
            <person name="Jorgensen S.L."/>
            <person name="Zaremba-Niedzwiedzka K."/>
            <person name="Martijn J."/>
            <person name="Lind A.E."/>
            <person name="van Eijk R."/>
            <person name="Schleper C."/>
            <person name="Guy L."/>
            <person name="Ettema T.J."/>
        </authorList>
    </citation>
    <scope>NUCLEOTIDE SEQUENCE</scope>
</reference>
<name>A0A0F9DP07_9ZZZZ</name>
<protein>
    <submittedName>
        <fullName evidence="1">Uncharacterized protein</fullName>
    </submittedName>
</protein>
<sequence>MKKEYIKPVPDCGFCHGEGTVYDSVDYGSTTIQMPSFCNCVEEQADENTEEIVLVLGEQPNEGG</sequence>
<evidence type="ECO:0000313" key="1">
    <source>
        <dbReference type="EMBL" id="KKL63444.1"/>
    </source>
</evidence>
<accession>A0A0F9DP07</accession>
<dbReference type="EMBL" id="LAZR01028167">
    <property type="protein sequence ID" value="KKL63444.1"/>
    <property type="molecule type" value="Genomic_DNA"/>
</dbReference>
<dbReference type="AlphaFoldDB" id="A0A0F9DP07"/>